<dbReference type="InterPro" id="IPR036890">
    <property type="entry name" value="HATPase_C_sf"/>
</dbReference>
<organism evidence="5 6">
    <name type="scientific">Amycolatopsis tucumanensis</name>
    <dbReference type="NCBI Taxonomy" id="401106"/>
    <lineage>
        <taxon>Bacteria</taxon>
        <taxon>Bacillati</taxon>
        <taxon>Actinomycetota</taxon>
        <taxon>Actinomycetes</taxon>
        <taxon>Pseudonocardiales</taxon>
        <taxon>Pseudonocardiaceae</taxon>
        <taxon>Amycolatopsis</taxon>
    </lineage>
</organism>
<protein>
    <submittedName>
        <fullName evidence="5">GAF domain-containing sensor histidine kinase</fullName>
    </submittedName>
</protein>
<accession>A0ABP7IEJ2</accession>
<dbReference type="EMBL" id="BAABCM010000004">
    <property type="protein sequence ID" value="GAA3816449.1"/>
    <property type="molecule type" value="Genomic_DNA"/>
</dbReference>
<dbReference type="InterPro" id="IPR029016">
    <property type="entry name" value="GAF-like_dom_sf"/>
</dbReference>
<evidence type="ECO:0000256" key="3">
    <source>
        <dbReference type="ARBA" id="ARBA00023012"/>
    </source>
</evidence>
<evidence type="ECO:0000256" key="2">
    <source>
        <dbReference type="ARBA" id="ARBA00022777"/>
    </source>
</evidence>
<evidence type="ECO:0000313" key="6">
    <source>
        <dbReference type="Proteomes" id="UP001501624"/>
    </source>
</evidence>
<dbReference type="GO" id="GO:0016301">
    <property type="term" value="F:kinase activity"/>
    <property type="evidence" value="ECO:0007669"/>
    <property type="project" value="UniProtKB-KW"/>
</dbReference>
<keyword evidence="3" id="KW-0902">Two-component regulatory system</keyword>
<dbReference type="InterPro" id="IPR003018">
    <property type="entry name" value="GAF"/>
</dbReference>
<dbReference type="SUPFAM" id="SSF55781">
    <property type="entry name" value="GAF domain-like"/>
    <property type="match status" value="2"/>
</dbReference>
<dbReference type="Pfam" id="PF02518">
    <property type="entry name" value="HATPase_c"/>
    <property type="match status" value="1"/>
</dbReference>
<keyword evidence="6" id="KW-1185">Reference proteome</keyword>
<dbReference type="Proteomes" id="UP001501624">
    <property type="component" value="Unassembled WGS sequence"/>
</dbReference>
<evidence type="ECO:0000313" key="5">
    <source>
        <dbReference type="EMBL" id="GAA3816449.1"/>
    </source>
</evidence>
<dbReference type="PANTHER" id="PTHR24421">
    <property type="entry name" value="NITRATE/NITRITE SENSOR PROTEIN NARX-RELATED"/>
    <property type="match status" value="1"/>
</dbReference>
<sequence length="503" mass="52497">MVIGPGVRGLVEAVVGVAADLSLPEILSKIVTSACGLTGAAHAVIQVPDAAPVRTGDPAAPGSSLTMPLHARGGRFGELRLTGKEGGFTGADREAVVTLVAAAGMAIDNATLYERTRSRERWLEASHEVTAALLTGEDPQRTLRLIAEHARAVAGATAAAVAVPREDDPGTLVFEVVAAGEDAPPGLAGLTVPVDGTASGAAFRSGEAVVVRNYGRYAAKEQAKVNIRMPDQITGLDSAVAVPLVVGGETLGVLLVAKFGGTAPFTDDEVGLARTFAGHAALAMEFARAEEDRQRLAVFTERDRIARDLHDLVIQRLFATGLGLEALRPLVTQPEVADRLTGFVQELDRTIREIRNSIFSLTQPDEAAEGVRAELLRLAQDCTPALGFTPRLGFTGPVDSAVPAPVRADLTATVREALSNVARHAKADAVSVEVAVDVAGRSLTLTVTDDGVGIPDEPGRRSGLVNLGERAARWRGSCSVGRSGERGTKLVWTAELNGAGRVR</sequence>
<gene>
    <name evidence="5" type="ORF">GCM10022380_38480</name>
</gene>
<keyword evidence="2 5" id="KW-0418">Kinase</keyword>
<dbReference type="CDD" id="cd16917">
    <property type="entry name" value="HATPase_UhpB-NarQ-NarX-like"/>
    <property type="match status" value="1"/>
</dbReference>
<dbReference type="InterPro" id="IPR050482">
    <property type="entry name" value="Sensor_HK_TwoCompSys"/>
</dbReference>
<name>A0ABP7IEJ2_9PSEU</name>
<comment type="caution">
    <text evidence="5">The sequence shown here is derived from an EMBL/GenBank/DDBJ whole genome shotgun (WGS) entry which is preliminary data.</text>
</comment>
<dbReference type="SMART" id="SM00065">
    <property type="entry name" value="GAF"/>
    <property type="match status" value="1"/>
</dbReference>
<reference evidence="6" key="1">
    <citation type="journal article" date="2019" name="Int. J. Syst. Evol. Microbiol.">
        <title>The Global Catalogue of Microorganisms (GCM) 10K type strain sequencing project: providing services to taxonomists for standard genome sequencing and annotation.</title>
        <authorList>
            <consortium name="The Broad Institute Genomics Platform"/>
            <consortium name="The Broad Institute Genome Sequencing Center for Infectious Disease"/>
            <person name="Wu L."/>
            <person name="Ma J."/>
        </authorList>
    </citation>
    <scope>NUCLEOTIDE SEQUENCE [LARGE SCALE GENOMIC DNA]</scope>
    <source>
        <strain evidence="6">JCM 17017</strain>
    </source>
</reference>
<proteinExistence type="predicted"/>
<evidence type="ECO:0000256" key="1">
    <source>
        <dbReference type="ARBA" id="ARBA00022679"/>
    </source>
</evidence>
<dbReference type="Pfam" id="PF13185">
    <property type="entry name" value="GAF_2"/>
    <property type="match status" value="1"/>
</dbReference>
<dbReference type="InterPro" id="IPR003594">
    <property type="entry name" value="HATPase_dom"/>
</dbReference>
<dbReference type="Gene3D" id="3.30.565.10">
    <property type="entry name" value="Histidine kinase-like ATPase, C-terminal domain"/>
    <property type="match status" value="1"/>
</dbReference>
<dbReference type="PANTHER" id="PTHR24421:SF56">
    <property type="entry name" value="OXYGEN SENSOR HISTIDINE KINASE RESPONSE REGULATOR DOST"/>
    <property type="match status" value="1"/>
</dbReference>
<feature type="domain" description="GAF" evidence="4">
    <location>
        <begin position="138"/>
        <end position="294"/>
    </location>
</feature>
<keyword evidence="1" id="KW-0808">Transferase</keyword>
<dbReference type="Gene3D" id="1.20.5.1930">
    <property type="match status" value="1"/>
</dbReference>
<evidence type="ECO:0000259" key="4">
    <source>
        <dbReference type="SMART" id="SM00065"/>
    </source>
</evidence>
<dbReference type="Pfam" id="PF07730">
    <property type="entry name" value="HisKA_3"/>
    <property type="match status" value="1"/>
</dbReference>
<dbReference type="Gene3D" id="3.30.450.40">
    <property type="match status" value="2"/>
</dbReference>
<dbReference type="InterPro" id="IPR011712">
    <property type="entry name" value="Sig_transdc_His_kin_sub3_dim/P"/>
</dbReference>
<dbReference type="SUPFAM" id="SSF55874">
    <property type="entry name" value="ATPase domain of HSP90 chaperone/DNA topoisomerase II/histidine kinase"/>
    <property type="match status" value="1"/>
</dbReference>